<protein>
    <submittedName>
        <fullName evidence="7">Uncharacterized protein</fullName>
    </submittedName>
</protein>
<feature type="compositionally biased region" description="Basic and acidic residues" evidence="4">
    <location>
        <begin position="167"/>
        <end position="178"/>
    </location>
</feature>
<dbReference type="InterPro" id="IPR001005">
    <property type="entry name" value="SANT/Myb"/>
</dbReference>
<evidence type="ECO:0000313" key="7">
    <source>
        <dbReference type="EMBL" id="KAK4033054.1"/>
    </source>
</evidence>
<feature type="compositionally biased region" description="Basic residues" evidence="4">
    <location>
        <begin position="892"/>
        <end position="902"/>
    </location>
</feature>
<name>A0AAN6P7D6_9PEZI</name>
<feature type="compositionally biased region" description="Basic residues" evidence="4">
    <location>
        <begin position="810"/>
        <end position="820"/>
    </location>
</feature>
<evidence type="ECO:0000259" key="6">
    <source>
        <dbReference type="PROSITE" id="PS51294"/>
    </source>
</evidence>
<dbReference type="InterPro" id="IPR009057">
    <property type="entry name" value="Homeodomain-like_sf"/>
</dbReference>
<feature type="compositionally biased region" description="Polar residues" evidence="4">
    <location>
        <begin position="1024"/>
        <end position="1033"/>
    </location>
</feature>
<dbReference type="GO" id="GO:0003700">
    <property type="term" value="F:DNA-binding transcription factor activity"/>
    <property type="evidence" value="ECO:0007669"/>
    <property type="project" value="TreeGrafter"/>
</dbReference>
<dbReference type="GO" id="GO:0005634">
    <property type="term" value="C:nucleus"/>
    <property type="evidence" value="ECO:0007669"/>
    <property type="project" value="UniProtKB-SubCell"/>
</dbReference>
<feature type="region of interest" description="Disordered" evidence="4">
    <location>
        <begin position="1"/>
        <end position="241"/>
    </location>
</feature>
<dbReference type="Pfam" id="PF13921">
    <property type="entry name" value="Myb_DNA-bind_6"/>
    <property type="match status" value="1"/>
</dbReference>
<keyword evidence="3" id="KW-0539">Nucleus</keyword>
<dbReference type="CDD" id="cd00167">
    <property type="entry name" value="SANT"/>
    <property type="match status" value="1"/>
</dbReference>
<organism evidence="7 8">
    <name type="scientific">Parachaetomium inaequale</name>
    <dbReference type="NCBI Taxonomy" id="2588326"/>
    <lineage>
        <taxon>Eukaryota</taxon>
        <taxon>Fungi</taxon>
        <taxon>Dikarya</taxon>
        <taxon>Ascomycota</taxon>
        <taxon>Pezizomycotina</taxon>
        <taxon>Sordariomycetes</taxon>
        <taxon>Sordariomycetidae</taxon>
        <taxon>Sordariales</taxon>
        <taxon>Chaetomiaceae</taxon>
        <taxon>Parachaetomium</taxon>
    </lineage>
</organism>
<feature type="region of interest" description="Disordered" evidence="4">
    <location>
        <begin position="790"/>
        <end position="1033"/>
    </location>
</feature>
<feature type="region of interest" description="Disordered" evidence="4">
    <location>
        <begin position="259"/>
        <end position="496"/>
    </location>
</feature>
<feature type="compositionally biased region" description="Basic and acidic residues" evidence="4">
    <location>
        <begin position="935"/>
        <end position="948"/>
    </location>
</feature>
<gene>
    <name evidence="7" type="ORF">C8A01DRAFT_19951</name>
</gene>
<proteinExistence type="predicted"/>
<comment type="caution">
    <text evidence="7">The sequence shown here is derived from an EMBL/GenBank/DDBJ whole genome shotgun (WGS) entry which is preliminary data.</text>
</comment>
<reference evidence="8" key="1">
    <citation type="journal article" date="2023" name="Mol. Phylogenet. Evol.">
        <title>Genome-scale phylogeny and comparative genomics of the fungal order Sordariales.</title>
        <authorList>
            <person name="Hensen N."/>
            <person name="Bonometti L."/>
            <person name="Westerberg I."/>
            <person name="Brannstrom I.O."/>
            <person name="Guillou S."/>
            <person name="Cros-Aarteil S."/>
            <person name="Calhoun S."/>
            <person name="Haridas S."/>
            <person name="Kuo A."/>
            <person name="Mondo S."/>
            <person name="Pangilinan J."/>
            <person name="Riley R."/>
            <person name="LaButti K."/>
            <person name="Andreopoulos B."/>
            <person name="Lipzen A."/>
            <person name="Chen C."/>
            <person name="Yan M."/>
            <person name="Daum C."/>
            <person name="Ng V."/>
            <person name="Clum A."/>
            <person name="Steindorff A."/>
            <person name="Ohm R.A."/>
            <person name="Martin F."/>
            <person name="Silar P."/>
            <person name="Natvig D.O."/>
            <person name="Lalanne C."/>
            <person name="Gautier V."/>
            <person name="Ament-Velasquez S.L."/>
            <person name="Kruys A."/>
            <person name="Hutchinson M.I."/>
            <person name="Powell A.J."/>
            <person name="Barry K."/>
            <person name="Miller A.N."/>
            <person name="Grigoriev I.V."/>
            <person name="Debuchy R."/>
            <person name="Gladieux P."/>
            <person name="Hiltunen Thoren M."/>
            <person name="Johannesson H."/>
        </authorList>
    </citation>
    <scope>NUCLEOTIDE SEQUENCE [LARGE SCALE GENOMIC DNA]</scope>
    <source>
        <strain evidence="8">CBS 284.82</strain>
    </source>
</reference>
<feature type="compositionally biased region" description="Low complexity" evidence="4">
    <location>
        <begin position="54"/>
        <end position="66"/>
    </location>
</feature>
<feature type="domain" description="HTH myb-type" evidence="6">
    <location>
        <begin position="565"/>
        <end position="613"/>
    </location>
</feature>
<evidence type="ECO:0000256" key="4">
    <source>
        <dbReference type="SAM" id="MobiDB-lite"/>
    </source>
</evidence>
<dbReference type="EMBL" id="MU854555">
    <property type="protein sequence ID" value="KAK4033054.1"/>
    <property type="molecule type" value="Genomic_DNA"/>
</dbReference>
<sequence length="1033" mass="113603">MPATFSIVDRAPGPPGAPGSLAWHRRRRQTRALSPESPRARSRSASPEDRPLNASQPAESAARAASPDQLPRSATQPVRSAPKRARESRSEKKRKEELKQAAETTRSEFLKVAANIQEFQRRRHRTAAPSPTPREVADQPPDESGSASEGEEAVPFQSPSPKQAKFSRKDKGKGKEVIARVALQEETTAVSGSPILDVNHEPPPSAQPLLRQRGRRDSDSKARKTRKSSRLPNTGLDEGSKAGVLYDLLDQAALELANSDIRADADDGPSEDGDSEPTGRTHSRSPVLDEYLSDGGASAGPSAAGSQRSQSDSGYAEADGQGPSVSKPGTDMDVPDGLPHYEDDDHFAAGGGVSQGDDDAMSVVSEPHGIPVVTDVPVFSAVPDVDEEMDGEGAPVQPEPISTPPEQSAKNPGPGRSAKRKAKMTFSPNQDDENVKAFAELPLEDAGAPTVARKTKRKKPQKQPAADTAAEDLDEQASAAERSQYRSGPLSKTEQAQITRAVERFRQDEDLTQEEVNRVMHDNPRTSDRPINRQLWASIQDACPSRPRKKLINWCRQTFHNWAGRGTWTQEQDDELAELVEKHGKKWSHIAGLINRYQKDVRDRWRNYLVCRETVKTDVWSESEEERFRELVETSIEKIREGMSENSSKSPDELLNWLNISQAMGHTRSRLQCMEKWKRMRAAEPLADKVPTVLPSGTSWRLEKARGDLRKITASDKYLLMCAIRDSGVGTDAKINWKQIVNDTFRGNYERQALVVTWGRLRKSVPDWEWKTTRDCARYLCEMYESEGGFGTAAQGERAEAEDDTVVSTTKRRKKGKKVARAASADNLAPEPQSQVTTSEDAAEKGNSSAAKESLRKRGKKQSKTTSDAAPPEARSKTGESADEDAPAPTKSHAKSAKKSRQVKKEHSPELDTAPPEPSPSVKAQAARSRRRERRGSTVERTSPKEEVLPPTPKASSSKVSKRPRRGSLANGNMESPRAKKQKTSSSSASKRKVREVDDMPKSGRKSWSDISSDMDDMEDIPATQPTSSQAAR</sequence>
<dbReference type="Gene3D" id="1.10.10.60">
    <property type="entry name" value="Homeodomain-like"/>
    <property type="match status" value="2"/>
</dbReference>
<dbReference type="PROSITE" id="PS51294">
    <property type="entry name" value="HTH_MYB"/>
    <property type="match status" value="1"/>
</dbReference>
<feature type="compositionally biased region" description="Basic and acidic residues" evidence="4">
    <location>
        <begin position="84"/>
        <end position="109"/>
    </location>
</feature>
<dbReference type="PROSITE" id="PS50090">
    <property type="entry name" value="MYB_LIKE"/>
    <property type="match status" value="2"/>
</dbReference>
<dbReference type="InterPro" id="IPR051651">
    <property type="entry name" value="DMTF1_DNA-bind_reg"/>
</dbReference>
<feature type="domain" description="Myb-like" evidence="5">
    <location>
        <begin position="612"/>
        <end position="681"/>
    </location>
</feature>
<keyword evidence="2" id="KW-0238">DNA-binding</keyword>
<dbReference type="SMART" id="SM00717">
    <property type="entry name" value="SANT"/>
    <property type="match status" value="3"/>
</dbReference>
<feature type="compositionally biased region" description="Acidic residues" evidence="4">
    <location>
        <begin position="266"/>
        <end position="275"/>
    </location>
</feature>
<dbReference type="PANTHER" id="PTHR46380:SF2">
    <property type="entry name" value="CYCLIN-D-BINDING MYB-LIKE TRANSCRIPTION FACTOR 1"/>
    <property type="match status" value="1"/>
</dbReference>
<keyword evidence="8" id="KW-1185">Reference proteome</keyword>
<comment type="subcellular location">
    <subcellularLocation>
        <location evidence="1">Nucleus</location>
    </subcellularLocation>
</comment>
<dbReference type="AlphaFoldDB" id="A0AAN6P7D6"/>
<dbReference type="PANTHER" id="PTHR46380">
    <property type="entry name" value="CYCLIN-D-BINDING MYB-LIKE TRANSCRIPTION FACTOR 1"/>
    <property type="match status" value="1"/>
</dbReference>
<dbReference type="Proteomes" id="UP001303115">
    <property type="component" value="Unassembled WGS sequence"/>
</dbReference>
<dbReference type="InterPro" id="IPR017930">
    <property type="entry name" value="Myb_dom"/>
</dbReference>
<feature type="compositionally biased region" description="Polar residues" evidence="4">
    <location>
        <begin position="832"/>
        <end position="851"/>
    </location>
</feature>
<accession>A0AAN6P7D6</accession>
<dbReference type="SUPFAM" id="SSF46689">
    <property type="entry name" value="Homeodomain-like"/>
    <property type="match status" value="2"/>
</dbReference>
<dbReference type="GO" id="GO:0000976">
    <property type="term" value="F:transcription cis-regulatory region binding"/>
    <property type="evidence" value="ECO:0007669"/>
    <property type="project" value="TreeGrafter"/>
</dbReference>
<evidence type="ECO:0000256" key="3">
    <source>
        <dbReference type="ARBA" id="ARBA00023242"/>
    </source>
</evidence>
<evidence type="ECO:0000256" key="2">
    <source>
        <dbReference type="ARBA" id="ARBA00023125"/>
    </source>
</evidence>
<feature type="compositionally biased region" description="Low complexity" evidence="4">
    <location>
        <begin position="293"/>
        <end position="306"/>
    </location>
</feature>
<evidence type="ECO:0000313" key="8">
    <source>
        <dbReference type="Proteomes" id="UP001303115"/>
    </source>
</evidence>
<feature type="domain" description="Myb-like" evidence="5">
    <location>
        <begin position="565"/>
        <end position="609"/>
    </location>
</feature>
<evidence type="ECO:0000256" key="1">
    <source>
        <dbReference type="ARBA" id="ARBA00004123"/>
    </source>
</evidence>
<evidence type="ECO:0000259" key="5">
    <source>
        <dbReference type="PROSITE" id="PS50090"/>
    </source>
</evidence>